<accession>A0AAW9R9C1</accession>
<keyword evidence="3" id="KW-1185">Reference proteome</keyword>
<dbReference type="InterPro" id="IPR052164">
    <property type="entry name" value="Anthracycline_SecMetBiosynth"/>
</dbReference>
<proteinExistence type="predicted"/>
<dbReference type="PANTHER" id="PTHR33993:SF5">
    <property type="entry name" value="GLYOXALASE"/>
    <property type="match status" value="1"/>
</dbReference>
<evidence type="ECO:0000259" key="1">
    <source>
        <dbReference type="PROSITE" id="PS51819"/>
    </source>
</evidence>
<dbReference type="InterPro" id="IPR037523">
    <property type="entry name" value="VOC_core"/>
</dbReference>
<dbReference type="AlphaFoldDB" id="A0AAW9R9C1"/>
<dbReference type="SUPFAM" id="SSF54593">
    <property type="entry name" value="Glyoxalase/Bleomycin resistance protein/Dihydroxybiphenyl dioxygenase"/>
    <property type="match status" value="1"/>
</dbReference>
<dbReference type="Proteomes" id="UP001359886">
    <property type="component" value="Unassembled WGS sequence"/>
</dbReference>
<organism evidence="2 3">
    <name type="scientific">Elongatibacter sediminis</name>
    <dbReference type="NCBI Taxonomy" id="3119006"/>
    <lineage>
        <taxon>Bacteria</taxon>
        <taxon>Pseudomonadati</taxon>
        <taxon>Pseudomonadota</taxon>
        <taxon>Gammaproteobacteria</taxon>
        <taxon>Chromatiales</taxon>
        <taxon>Wenzhouxiangellaceae</taxon>
        <taxon>Elongatibacter</taxon>
    </lineage>
</organism>
<dbReference type="InterPro" id="IPR041581">
    <property type="entry name" value="Glyoxalase_6"/>
</dbReference>
<name>A0AAW9R9C1_9GAMM</name>
<evidence type="ECO:0000313" key="2">
    <source>
        <dbReference type="EMBL" id="MEJ8568105.1"/>
    </source>
</evidence>
<reference evidence="2 3" key="1">
    <citation type="submission" date="2024-02" db="EMBL/GenBank/DDBJ databases">
        <title>A novel Wenzhouxiangellaceae bacterium, isolated from coastal sediments.</title>
        <authorList>
            <person name="Du Z.-J."/>
            <person name="Ye Y.-Q."/>
            <person name="Zhang X.-Y."/>
        </authorList>
    </citation>
    <scope>NUCLEOTIDE SEQUENCE [LARGE SCALE GENOMIC DNA]</scope>
    <source>
        <strain evidence="2 3">CH-27</strain>
    </source>
</reference>
<gene>
    <name evidence="2" type="ORF">V3330_10750</name>
</gene>
<dbReference type="Gene3D" id="3.10.180.10">
    <property type="entry name" value="2,3-Dihydroxybiphenyl 1,2-Dioxygenase, domain 1"/>
    <property type="match status" value="1"/>
</dbReference>
<dbReference type="Pfam" id="PF18029">
    <property type="entry name" value="Glyoxalase_6"/>
    <property type="match status" value="1"/>
</dbReference>
<dbReference type="PANTHER" id="PTHR33993">
    <property type="entry name" value="GLYOXALASE-RELATED"/>
    <property type="match status" value="1"/>
</dbReference>
<sequence length="137" mass="15016">MPDTTKGRALGVGGVFFRSTDPRRLGKWYAEQLGIGVESWGSTQGTSFFPADMPDHAFTVWSVFPADTEYFGDSGQACMINLVVDDLDRALANVAAGGATVLPEREEHDYGRFGWFVDPDGNRVELWQPPDEAPEDG</sequence>
<dbReference type="PROSITE" id="PS51819">
    <property type="entry name" value="VOC"/>
    <property type="match status" value="1"/>
</dbReference>
<protein>
    <submittedName>
        <fullName evidence="2">VOC family protein</fullName>
    </submittedName>
</protein>
<comment type="caution">
    <text evidence="2">The sequence shown here is derived from an EMBL/GenBank/DDBJ whole genome shotgun (WGS) entry which is preliminary data.</text>
</comment>
<dbReference type="EMBL" id="JAZHOG010000006">
    <property type="protein sequence ID" value="MEJ8568105.1"/>
    <property type="molecule type" value="Genomic_DNA"/>
</dbReference>
<dbReference type="RefSeq" id="WP_354695426.1">
    <property type="nucleotide sequence ID" value="NZ_JAZHOG010000006.1"/>
</dbReference>
<feature type="domain" description="VOC" evidence="1">
    <location>
        <begin position="11"/>
        <end position="129"/>
    </location>
</feature>
<dbReference type="InterPro" id="IPR029068">
    <property type="entry name" value="Glyas_Bleomycin-R_OHBP_Dase"/>
</dbReference>
<evidence type="ECO:0000313" key="3">
    <source>
        <dbReference type="Proteomes" id="UP001359886"/>
    </source>
</evidence>